<sequence>MSDISVNSLKASEVSREMVALYLLASIADNEPDAAVNMKDGVPLISGKSKNWILSNYIDCLKSIKNLSIIDNS</sequence>
<keyword evidence="2" id="KW-1185">Reference proteome</keyword>
<reference evidence="1 2" key="1">
    <citation type="submission" date="2020-06" db="EMBL/GenBank/DDBJ databases">
        <authorList>
            <person name="Kim S.-J."/>
            <person name="Park S.-J."/>
        </authorList>
    </citation>
    <scope>NUCLEOTIDE SEQUENCE [LARGE SCALE GENOMIC DNA]</scope>
    <source>
        <strain evidence="1 2">SW-151</strain>
    </source>
</reference>
<name>A0ABX2MYM7_9SPHN</name>
<organism evidence="1 2">
    <name type="scientific">Parasphingorhabdus flavimaris</name>
    <dbReference type="NCBI Taxonomy" id="266812"/>
    <lineage>
        <taxon>Bacteria</taxon>
        <taxon>Pseudomonadati</taxon>
        <taxon>Pseudomonadota</taxon>
        <taxon>Alphaproteobacteria</taxon>
        <taxon>Sphingomonadales</taxon>
        <taxon>Sphingomonadaceae</taxon>
        <taxon>Parasphingorhabdus</taxon>
    </lineage>
</organism>
<protein>
    <submittedName>
        <fullName evidence="1">Uncharacterized protein</fullName>
    </submittedName>
</protein>
<evidence type="ECO:0000313" key="2">
    <source>
        <dbReference type="Proteomes" id="UP000652427"/>
    </source>
</evidence>
<gene>
    <name evidence="1" type="ORF">HUO14_01400</name>
</gene>
<dbReference type="Proteomes" id="UP000652427">
    <property type="component" value="Unassembled WGS sequence"/>
</dbReference>
<evidence type="ECO:0000313" key="1">
    <source>
        <dbReference type="EMBL" id="NVD26555.1"/>
    </source>
</evidence>
<accession>A0ABX2MYM7</accession>
<dbReference type="EMBL" id="JABWMH010000001">
    <property type="protein sequence ID" value="NVD26555.1"/>
    <property type="molecule type" value="Genomic_DNA"/>
</dbReference>
<proteinExistence type="predicted"/>
<dbReference type="RefSeq" id="WP_176278099.1">
    <property type="nucleotide sequence ID" value="NZ_JABWMH010000001.1"/>
</dbReference>
<comment type="caution">
    <text evidence="1">The sequence shown here is derived from an EMBL/GenBank/DDBJ whole genome shotgun (WGS) entry which is preliminary data.</text>
</comment>